<dbReference type="EMBL" id="CM037624">
    <property type="protein sequence ID" value="KAH8011318.1"/>
    <property type="molecule type" value="Genomic_DNA"/>
</dbReference>
<dbReference type="Proteomes" id="UP000827872">
    <property type="component" value="Linkage Group LG11"/>
</dbReference>
<keyword evidence="2" id="KW-1185">Reference proteome</keyword>
<evidence type="ECO:0000313" key="2">
    <source>
        <dbReference type="Proteomes" id="UP000827872"/>
    </source>
</evidence>
<protein>
    <submittedName>
        <fullName evidence="1">Uncharacterized protein</fullName>
    </submittedName>
</protein>
<gene>
    <name evidence="1" type="ORF">K3G42_021687</name>
</gene>
<comment type="caution">
    <text evidence="1">The sequence shown here is derived from an EMBL/GenBank/DDBJ whole genome shotgun (WGS) entry which is preliminary data.</text>
</comment>
<sequence>MKFDTSSERQPPDSVPLHCCSKPSVRMVLLNACFVLDRASFHITSEDDCDCFNDSSQENTTPGTLYANIPDSELYDSLVRETTPSSNTCQPFLPLDVNSILKPNSFDIGKTDEREGIMNSDIIDELMSSDVFPLLQLSPAPGNDYTFNLDDNEGVCDLFDVQILNY</sequence>
<accession>A0ACB8FWU8</accession>
<reference evidence="1" key="1">
    <citation type="submission" date="2021-08" db="EMBL/GenBank/DDBJ databases">
        <title>The first chromosome-level gecko genome reveals the dynamic sex chromosomes of Neotropical dwarf geckos (Sphaerodactylidae: Sphaerodactylus).</title>
        <authorList>
            <person name="Pinto B.J."/>
            <person name="Keating S.E."/>
            <person name="Gamble T."/>
        </authorList>
    </citation>
    <scope>NUCLEOTIDE SEQUENCE</scope>
    <source>
        <strain evidence="1">TG3544</strain>
    </source>
</reference>
<name>A0ACB8FWU8_9SAUR</name>
<organism evidence="1 2">
    <name type="scientific">Sphaerodactylus townsendi</name>
    <dbReference type="NCBI Taxonomy" id="933632"/>
    <lineage>
        <taxon>Eukaryota</taxon>
        <taxon>Metazoa</taxon>
        <taxon>Chordata</taxon>
        <taxon>Craniata</taxon>
        <taxon>Vertebrata</taxon>
        <taxon>Euteleostomi</taxon>
        <taxon>Lepidosauria</taxon>
        <taxon>Squamata</taxon>
        <taxon>Bifurcata</taxon>
        <taxon>Gekkota</taxon>
        <taxon>Sphaerodactylidae</taxon>
        <taxon>Sphaerodactylus</taxon>
    </lineage>
</organism>
<evidence type="ECO:0000313" key="1">
    <source>
        <dbReference type="EMBL" id="KAH8011318.1"/>
    </source>
</evidence>
<proteinExistence type="predicted"/>